<dbReference type="InterPro" id="IPR008680">
    <property type="entry name" value="M_adenovirusE4"/>
</dbReference>
<proteinExistence type="predicted"/>
<accession>A0A3G8WH22</accession>
<organismHost>
    <name type="scientific">Homo sapiens</name>
    <name type="common">Human</name>
    <dbReference type="NCBI Taxonomy" id="9606"/>
</organismHost>
<sequence length="120" mass="13660">MPLPCIPPPPVSRDTAACIAWLGLAHASCVDTLRFIKHHDLKITPEAEYILASLREWLYFAFLTERQRCKQKGRGAITSGRTWFCFFKYEDARKSVVYDATRQTVSLQIGTIQQVPTTTL</sequence>
<reference evidence="1" key="1">
    <citation type="submission" date="2016-09" db="EMBL/GenBank/DDBJ databases">
        <title>A new generic human adenovirus multigene typing system reveals a high ratio of recombinant strains and possible new types in a collection of Swedish isolates.</title>
        <authorList>
            <person name="Kajan G.L."/>
            <person name="Lipiec A."/>
            <person name="Bartha D."/>
            <person name="Allard A."/>
            <person name="Arnberg N."/>
        </authorList>
    </citation>
    <scope>NUCLEOTIDE SEQUENCE [LARGE SCALE GENOMIC DNA]</scope>
    <source>
        <strain evidence="1">GyK010</strain>
    </source>
</reference>
<organism evidence="1">
    <name type="scientific">Human adenovirus A serotype 12</name>
    <name type="common">HAdV-12</name>
    <name type="synonym">Human adenovirus 12</name>
    <dbReference type="NCBI Taxonomy" id="28282"/>
    <lineage>
        <taxon>Viruses</taxon>
        <taxon>Varidnaviria</taxon>
        <taxon>Bamfordvirae</taxon>
        <taxon>Preplasmiviricota</taxon>
        <taxon>Polisuviricotina</taxon>
        <taxon>Pharingeaviricetes</taxon>
        <taxon>Rowavirales</taxon>
        <taxon>Adenoviridae</taxon>
        <taxon>Mastadenovirus</taxon>
        <taxon>Mastadenovirus adami</taxon>
        <taxon>Human mastadenovirus A</taxon>
    </lineage>
</organism>
<evidence type="ECO:0000313" key="1">
    <source>
        <dbReference type="EMBL" id="AZI15445.1"/>
    </source>
</evidence>
<dbReference type="EMBL" id="KX868289">
    <property type="protein sequence ID" value="AZI15445.1"/>
    <property type="molecule type" value="Genomic_DNA"/>
</dbReference>
<dbReference type="Pfam" id="PF05385">
    <property type="entry name" value="Adeno_E4"/>
    <property type="match status" value="1"/>
</dbReference>
<protein>
    <submittedName>
        <fullName evidence="1">Control protein E4orf4</fullName>
    </submittedName>
</protein>
<dbReference type="Proteomes" id="UP000319239">
    <property type="component" value="Segment"/>
</dbReference>
<name>A0A3G8WH22_ADE12</name>